<protein>
    <recommendedName>
        <fullName evidence="2">glycylpeptide N-tetradecanoyltransferase</fullName>
        <ecNumber evidence="2">2.3.1.97</ecNumber>
    </recommendedName>
</protein>
<dbReference type="Pfam" id="PF01233">
    <property type="entry name" value="NMT"/>
    <property type="match status" value="1"/>
</dbReference>
<dbReference type="InterPro" id="IPR016181">
    <property type="entry name" value="Acyl_CoA_acyltransferase"/>
</dbReference>
<name>A0A8S9K0S3_BRACR</name>
<dbReference type="GO" id="GO:0004379">
    <property type="term" value="F:glycylpeptide N-tetradecanoyltransferase activity"/>
    <property type="evidence" value="ECO:0007669"/>
    <property type="project" value="UniProtKB-EC"/>
</dbReference>
<keyword evidence="3" id="KW-0808">Transferase</keyword>
<evidence type="ECO:0000256" key="5">
    <source>
        <dbReference type="SAM" id="MobiDB-lite"/>
    </source>
</evidence>
<evidence type="ECO:0000256" key="1">
    <source>
        <dbReference type="ARBA" id="ARBA00009469"/>
    </source>
</evidence>
<feature type="compositionally biased region" description="Polar residues" evidence="5">
    <location>
        <begin position="163"/>
        <end position="179"/>
    </location>
</feature>
<feature type="region of interest" description="Disordered" evidence="5">
    <location>
        <begin position="204"/>
        <end position="270"/>
    </location>
</feature>
<feature type="compositionally biased region" description="Basic and acidic residues" evidence="5">
    <location>
        <begin position="213"/>
        <end position="222"/>
    </location>
</feature>
<evidence type="ECO:0000256" key="2">
    <source>
        <dbReference type="ARBA" id="ARBA00012923"/>
    </source>
</evidence>
<dbReference type="PANTHER" id="PTHR11377">
    <property type="entry name" value="N-MYRISTOYL TRANSFERASE"/>
    <property type="match status" value="1"/>
</dbReference>
<comment type="caution">
    <text evidence="7">The sequence shown here is derived from an EMBL/GenBank/DDBJ whole genome shotgun (WGS) entry which is preliminary data.</text>
</comment>
<reference evidence="7" key="1">
    <citation type="submission" date="2019-12" db="EMBL/GenBank/DDBJ databases">
        <title>Genome sequencing and annotation of Brassica cretica.</title>
        <authorList>
            <person name="Studholme D.J."/>
            <person name="Sarris P.F."/>
        </authorList>
    </citation>
    <scope>NUCLEOTIDE SEQUENCE</scope>
    <source>
        <strain evidence="7">PFS-102/07</strain>
        <tissue evidence="7">Leaf</tissue>
    </source>
</reference>
<dbReference type="AlphaFoldDB" id="A0A8S9K0S3"/>
<dbReference type="InterPro" id="IPR022676">
    <property type="entry name" value="NMT_N"/>
</dbReference>
<organism evidence="7">
    <name type="scientific">Brassica cretica</name>
    <name type="common">Mustard</name>
    <dbReference type="NCBI Taxonomy" id="69181"/>
    <lineage>
        <taxon>Eukaryota</taxon>
        <taxon>Viridiplantae</taxon>
        <taxon>Streptophyta</taxon>
        <taxon>Embryophyta</taxon>
        <taxon>Tracheophyta</taxon>
        <taxon>Spermatophyta</taxon>
        <taxon>Magnoliopsida</taxon>
        <taxon>eudicotyledons</taxon>
        <taxon>Gunneridae</taxon>
        <taxon>Pentapetalae</taxon>
        <taxon>rosids</taxon>
        <taxon>malvids</taxon>
        <taxon>Brassicales</taxon>
        <taxon>Brassicaceae</taxon>
        <taxon>Brassiceae</taxon>
        <taxon>Brassica</taxon>
    </lineage>
</organism>
<evidence type="ECO:0000313" key="7">
    <source>
        <dbReference type="EMBL" id="KAF2587699.1"/>
    </source>
</evidence>
<dbReference type="InterPro" id="IPR000903">
    <property type="entry name" value="NMT"/>
</dbReference>
<accession>A0A8S9K0S3</accession>
<sequence length="270" mass="30161">MGDENSLAGSLAEKADQVAEVTVTPLVGDDASLETIVRRFQDSMSVEKTHKFWETQPVGQFKDIGDTSLPEGPIEAATPLSEVKQEPYNLPAAYEWTTCDMKSDYVCSEVYNLLKNNYVEDDENMFRFNYSKEFLSWALREEEGRPVGYSHMESSRRRASGTLDHSGNLSNQQTSSFNRESMMPSSSMFAQSAGSSRRVAAVSSRDNLLSGEEFQRSHRTGDVSRGGVISRNSPVEAGKRSSSSRRHYESAIKGIDNLQVSSDDKFHHHH</sequence>
<dbReference type="GO" id="GO:0005737">
    <property type="term" value="C:cytoplasm"/>
    <property type="evidence" value="ECO:0007669"/>
    <property type="project" value="TreeGrafter"/>
</dbReference>
<keyword evidence="4" id="KW-0012">Acyltransferase</keyword>
<feature type="domain" description="Glycylpeptide N-tetradecanoyltransferase N-terminal" evidence="6">
    <location>
        <begin position="73"/>
        <end position="141"/>
    </location>
</feature>
<dbReference type="EC" id="2.3.1.97" evidence="2"/>
<dbReference type="SUPFAM" id="SSF55729">
    <property type="entry name" value="Acyl-CoA N-acyltransferases (Nat)"/>
    <property type="match status" value="1"/>
</dbReference>
<dbReference type="Gene3D" id="3.40.630.170">
    <property type="match status" value="1"/>
</dbReference>
<dbReference type="PANTHER" id="PTHR11377:SF17">
    <property type="entry name" value="GLYCYLPEPTIDE N-TETRADECANOYLTRANSFERASE 1-RELATED"/>
    <property type="match status" value="1"/>
</dbReference>
<evidence type="ECO:0000256" key="4">
    <source>
        <dbReference type="ARBA" id="ARBA00023315"/>
    </source>
</evidence>
<dbReference type="EMBL" id="QGKY02000246">
    <property type="protein sequence ID" value="KAF2587699.1"/>
    <property type="molecule type" value="Genomic_DNA"/>
</dbReference>
<evidence type="ECO:0000256" key="3">
    <source>
        <dbReference type="ARBA" id="ARBA00022679"/>
    </source>
</evidence>
<evidence type="ECO:0000259" key="6">
    <source>
        <dbReference type="Pfam" id="PF01233"/>
    </source>
</evidence>
<proteinExistence type="inferred from homology"/>
<gene>
    <name evidence="7" type="ORF">F2Q70_00035119</name>
</gene>
<feature type="region of interest" description="Disordered" evidence="5">
    <location>
        <begin position="149"/>
        <end position="190"/>
    </location>
</feature>
<comment type="similarity">
    <text evidence="1">Belongs to the NMT family.</text>
</comment>